<dbReference type="InterPro" id="IPR036157">
    <property type="entry name" value="dUTPase-like_sf"/>
</dbReference>
<feature type="binding site" evidence="5">
    <location>
        <position position="90"/>
    </location>
    <ligand>
        <name>substrate</name>
    </ligand>
</feature>
<proteinExistence type="inferred from homology"/>
<comment type="pathway">
    <text evidence="5">Pyrimidine metabolism; dUMP biosynthesis; dUMP from dCTP (dUTP route): step 2/2.</text>
</comment>
<comment type="function">
    <text evidence="5">This enzyme is involved in nucleotide metabolism: it produces dUMP, the immediate precursor of thymidine nucleotides and it decreases the intracellular concentration of dUTP so that uracil cannot be incorporated into DNA.</text>
</comment>
<feature type="binding site" evidence="5">
    <location>
        <begin position="77"/>
        <end position="79"/>
    </location>
    <ligand>
        <name>substrate</name>
    </ligand>
</feature>
<dbReference type="InterPro" id="IPR008181">
    <property type="entry name" value="dUTPase"/>
</dbReference>
<keyword evidence="3 5" id="KW-0546">Nucleotide metabolism</keyword>
<dbReference type="NCBIfam" id="NF001862">
    <property type="entry name" value="PRK00601.1"/>
    <property type="match status" value="1"/>
</dbReference>
<dbReference type="AlphaFoldDB" id="A0A1B9F678"/>
<dbReference type="GO" id="GO:0006226">
    <property type="term" value="P:dUMP biosynthetic process"/>
    <property type="evidence" value="ECO:0007669"/>
    <property type="project" value="UniProtKB-UniRule"/>
</dbReference>
<keyword evidence="5" id="KW-0460">Magnesium</keyword>
<dbReference type="HAMAP" id="MF_00116">
    <property type="entry name" value="dUTPase_bact"/>
    <property type="match status" value="1"/>
</dbReference>
<comment type="similarity">
    <text evidence="1 5">Belongs to the dUTPase family.</text>
</comment>
<comment type="caution">
    <text evidence="7">The sequence shown here is derived from an EMBL/GenBank/DDBJ whole genome shotgun (WGS) entry which is preliminary data.</text>
</comment>
<dbReference type="NCBIfam" id="TIGR00576">
    <property type="entry name" value="dut"/>
    <property type="match status" value="1"/>
</dbReference>
<dbReference type="GO" id="GO:0046081">
    <property type="term" value="P:dUTP catabolic process"/>
    <property type="evidence" value="ECO:0007669"/>
    <property type="project" value="InterPro"/>
</dbReference>
<dbReference type="Gene3D" id="2.70.40.10">
    <property type="match status" value="1"/>
</dbReference>
<sequence>MKDSLFHNPPEIVVEIQRLSHGKDLPYPTYMTEFAVGLDVFAAVENEETILPQDIFLCPTGFKVAIPPSFEIQIRPRSGLAIKKGLTIVNAPGTIDPDYRGEVKIGLINLGKDPVTIKRGDRVAQMVLMPRFLIRWKEVDELSKTQRDAGGFGHTGVSFK</sequence>
<feature type="domain" description="dUTPase-like" evidence="6">
    <location>
        <begin position="26"/>
        <end position="156"/>
    </location>
</feature>
<dbReference type="EMBL" id="MAGO01000005">
    <property type="protein sequence ID" value="OCC15447.1"/>
    <property type="molecule type" value="Genomic_DNA"/>
</dbReference>
<accession>A0A1B9F678</accession>
<dbReference type="InterPro" id="IPR033704">
    <property type="entry name" value="dUTPase_trimeric"/>
</dbReference>
<keyword evidence="8" id="KW-1185">Reference proteome</keyword>
<evidence type="ECO:0000256" key="3">
    <source>
        <dbReference type="ARBA" id="ARBA00023080"/>
    </source>
</evidence>
<evidence type="ECO:0000256" key="4">
    <source>
        <dbReference type="ARBA" id="ARBA00047686"/>
    </source>
</evidence>
<evidence type="ECO:0000256" key="1">
    <source>
        <dbReference type="ARBA" id="ARBA00006581"/>
    </source>
</evidence>
<gene>
    <name evidence="5" type="primary">dut</name>
    <name evidence="7" type="ORF">DBT_1194</name>
</gene>
<reference evidence="7 8" key="1">
    <citation type="submission" date="2016-06" db="EMBL/GenBank/DDBJ databases">
        <title>Respiratory ammonification of nitrate coupled to the oxidation of elemental sulfur in deep-sea autotrophic thermophilic bacteria.</title>
        <authorList>
            <person name="Slobodkina G.B."/>
            <person name="Mardanov A.V."/>
            <person name="Ravin N.V."/>
            <person name="Frolova A.A."/>
            <person name="Viryasiv M.B."/>
            <person name="Chernyh N.A."/>
            <person name="Bonch-Osmolovskaya E.A."/>
            <person name="Slobodkin A.I."/>
        </authorList>
    </citation>
    <scope>NUCLEOTIDE SEQUENCE [LARGE SCALE GENOMIC DNA]</scope>
    <source>
        <strain evidence="7 8">S69</strain>
    </source>
</reference>
<comment type="cofactor">
    <cofactor evidence="5">
        <name>Mg(2+)</name>
        <dbReference type="ChEBI" id="CHEBI:18420"/>
    </cofactor>
</comment>
<dbReference type="GO" id="GO:0000287">
    <property type="term" value="F:magnesium ion binding"/>
    <property type="evidence" value="ECO:0007669"/>
    <property type="project" value="UniProtKB-UniRule"/>
</dbReference>
<dbReference type="InterPro" id="IPR029054">
    <property type="entry name" value="dUTPase-like"/>
</dbReference>
<feature type="binding site" evidence="5">
    <location>
        <begin position="94"/>
        <end position="96"/>
    </location>
    <ligand>
        <name>substrate</name>
    </ligand>
</feature>
<dbReference type="RefSeq" id="WP_279614864.1">
    <property type="nucleotide sequence ID" value="NZ_MAGO01000005.1"/>
</dbReference>
<dbReference type="Proteomes" id="UP000093080">
    <property type="component" value="Unassembled WGS sequence"/>
</dbReference>
<dbReference type="EC" id="3.6.1.23" evidence="5"/>
<comment type="catalytic activity">
    <reaction evidence="4 5">
        <text>dUTP + H2O = dUMP + diphosphate + H(+)</text>
        <dbReference type="Rhea" id="RHEA:10248"/>
        <dbReference type="ChEBI" id="CHEBI:15377"/>
        <dbReference type="ChEBI" id="CHEBI:15378"/>
        <dbReference type="ChEBI" id="CHEBI:33019"/>
        <dbReference type="ChEBI" id="CHEBI:61555"/>
        <dbReference type="ChEBI" id="CHEBI:246422"/>
        <dbReference type="EC" id="3.6.1.23"/>
    </reaction>
</comment>
<evidence type="ECO:0000256" key="2">
    <source>
        <dbReference type="ARBA" id="ARBA00022801"/>
    </source>
</evidence>
<comment type="caution">
    <text evidence="5">Lacks conserved residue(s) required for the propagation of feature annotation.</text>
</comment>
<keyword evidence="2 5" id="KW-0378">Hydrolase</keyword>
<dbReference type="Pfam" id="PF00692">
    <property type="entry name" value="dUTPase"/>
    <property type="match status" value="1"/>
</dbReference>
<evidence type="ECO:0000313" key="7">
    <source>
        <dbReference type="EMBL" id="OCC15447.1"/>
    </source>
</evidence>
<evidence type="ECO:0000313" key="8">
    <source>
        <dbReference type="Proteomes" id="UP000093080"/>
    </source>
</evidence>
<dbReference type="PATRIC" id="fig|1156395.6.peg.1208"/>
<dbReference type="UniPathway" id="UPA00610">
    <property type="reaction ID" value="UER00666"/>
</dbReference>
<dbReference type="GO" id="GO:0004170">
    <property type="term" value="F:dUTP diphosphatase activity"/>
    <property type="evidence" value="ECO:0007669"/>
    <property type="project" value="UniProtKB-UniRule"/>
</dbReference>
<name>A0A1B9F678_9BACT</name>
<keyword evidence="5" id="KW-0479">Metal-binding</keyword>
<protein>
    <recommendedName>
        <fullName evidence="5">Deoxyuridine 5'-triphosphate nucleotidohydrolase</fullName>
        <shortName evidence="5">dUTPase</shortName>
        <ecNumber evidence="5">3.6.1.23</ecNumber>
    </recommendedName>
    <alternativeName>
        <fullName evidence="5">dUTP pyrophosphatase</fullName>
    </alternativeName>
</protein>
<organism evidence="7 8">
    <name type="scientific">Dissulfuribacter thermophilus</name>
    <dbReference type="NCBI Taxonomy" id="1156395"/>
    <lineage>
        <taxon>Bacteria</taxon>
        <taxon>Pseudomonadati</taxon>
        <taxon>Thermodesulfobacteriota</taxon>
        <taxon>Dissulfuribacteria</taxon>
        <taxon>Dissulfuribacterales</taxon>
        <taxon>Dissulfuribacteraceae</taxon>
        <taxon>Dissulfuribacter</taxon>
    </lineage>
</organism>
<dbReference type="PANTHER" id="PTHR11241">
    <property type="entry name" value="DEOXYURIDINE 5'-TRIPHOSPHATE NUCLEOTIDOHYDROLASE"/>
    <property type="match status" value="1"/>
</dbReference>
<evidence type="ECO:0000256" key="5">
    <source>
        <dbReference type="HAMAP-Rule" id="MF_00116"/>
    </source>
</evidence>
<dbReference type="SUPFAM" id="SSF51283">
    <property type="entry name" value="dUTPase-like"/>
    <property type="match status" value="1"/>
</dbReference>
<dbReference type="CDD" id="cd07557">
    <property type="entry name" value="trimeric_dUTPase"/>
    <property type="match status" value="1"/>
</dbReference>
<dbReference type="PANTHER" id="PTHR11241:SF0">
    <property type="entry name" value="DEOXYURIDINE 5'-TRIPHOSPHATE NUCLEOTIDOHYDROLASE"/>
    <property type="match status" value="1"/>
</dbReference>
<dbReference type="STRING" id="1156395.DBT_1194"/>
<evidence type="ECO:0000259" key="6">
    <source>
        <dbReference type="Pfam" id="PF00692"/>
    </source>
</evidence>